<evidence type="ECO:0000259" key="7">
    <source>
        <dbReference type="Pfam" id="PF11846"/>
    </source>
</evidence>
<comment type="caution">
    <text evidence="9">The sequence shown here is derived from an EMBL/GenBank/DDBJ whole genome shotgun (WGS) entry which is preliminary data.</text>
</comment>
<evidence type="ECO:0000256" key="2">
    <source>
        <dbReference type="ARBA" id="ARBA00022692"/>
    </source>
</evidence>
<dbReference type="InterPro" id="IPR051533">
    <property type="entry name" value="WaaL-like"/>
</dbReference>
<comment type="subcellular location">
    <subcellularLocation>
        <location evidence="1">Membrane</location>
        <topology evidence="1">Multi-pass membrane protein</topology>
    </subcellularLocation>
</comment>
<evidence type="ECO:0000256" key="1">
    <source>
        <dbReference type="ARBA" id="ARBA00004141"/>
    </source>
</evidence>
<feature type="transmembrane region" description="Helical" evidence="5">
    <location>
        <begin position="197"/>
        <end position="215"/>
    </location>
</feature>
<evidence type="ECO:0000313" key="10">
    <source>
        <dbReference type="Proteomes" id="UP001596411"/>
    </source>
</evidence>
<dbReference type="InterPro" id="IPR031726">
    <property type="entry name" value="PglL_A"/>
</dbReference>
<gene>
    <name evidence="9" type="ORF">ACFQH5_12775</name>
</gene>
<dbReference type="PANTHER" id="PTHR37422:SF21">
    <property type="entry name" value="EXOQ-LIKE PROTEIN"/>
    <property type="match status" value="1"/>
</dbReference>
<protein>
    <submittedName>
        <fullName evidence="9">Wzy polymerase domain-containing protein</fullName>
    </submittedName>
</protein>
<organism evidence="9 10">
    <name type="scientific">Halomonas salifodinae</name>
    <dbReference type="NCBI Taxonomy" id="438745"/>
    <lineage>
        <taxon>Bacteria</taxon>
        <taxon>Pseudomonadati</taxon>
        <taxon>Pseudomonadota</taxon>
        <taxon>Gammaproteobacteria</taxon>
        <taxon>Oceanospirillales</taxon>
        <taxon>Halomonadaceae</taxon>
        <taxon>Halomonas</taxon>
    </lineage>
</organism>
<accession>A0ABW2F0B9</accession>
<dbReference type="Pfam" id="PF11846">
    <property type="entry name" value="Wzy_C_2"/>
    <property type="match status" value="1"/>
</dbReference>
<dbReference type="EMBL" id="JBHSZP010000026">
    <property type="protein sequence ID" value="MFC7090423.1"/>
    <property type="molecule type" value="Genomic_DNA"/>
</dbReference>
<feature type="domain" description="O-antigen ligase-related" evidence="6">
    <location>
        <begin position="207"/>
        <end position="351"/>
    </location>
</feature>
<sequence>MTATSSPNPRLTAGVIATAIVTFTLLLHVTFPNMGGAGLQMPFNATVWMGFALLMALAMWPATRGVIRYSQFHLGVGLLLLALWLPFAWSWNPASMIAFPRLLGATAGAILLLGLAQLRLTRRDWWWLGLAILLGALVASVFGYAQRYWLVEGNWMGYDPAYGRPYGIFQQVNVMSSFLVTALVVSAWLYGEASRRWEKGVILLAPLVMPALVLMTQSRTGWLAALIALPLVMAHLHGQDRRRFAQWAGALGLGTALGLLLWSDVRIERDMASAGERLPVYLHSLKMILEEPLTGWGYGRFQHDFLHSFADWRAALPINQPVIVEPFITQNYSHPHNELLLWGVEGGLLPMVSILAFGGWVFWRILAHGPRGERLLYCALLLPLALHAMTEYPFYHSIAHWLAFLLLLGLVAEQCWPSRERANRYTFGIRVGGWLAVPVLWIFMATHLQTLWQVKIHLETQGRNPVALGQAINPLGIPHDLEYLSMSQQLEASANLGIIGVIEDYLIWAEGYASTRPTPSLYANMLESEALLGANGNLITQDVAHLYPAFGEIETALEHIATHPEILPIK</sequence>
<feature type="domain" description="Virulence factor membrane-bound polymerase C-terminal" evidence="7">
    <location>
        <begin position="377"/>
        <end position="534"/>
    </location>
</feature>
<feature type="transmembrane region" description="Helical" evidence="5">
    <location>
        <begin position="12"/>
        <end position="31"/>
    </location>
</feature>
<dbReference type="RefSeq" id="WP_346060575.1">
    <property type="nucleotide sequence ID" value="NZ_BAAADR010000001.1"/>
</dbReference>
<evidence type="ECO:0000256" key="3">
    <source>
        <dbReference type="ARBA" id="ARBA00022989"/>
    </source>
</evidence>
<evidence type="ECO:0000313" key="9">
    <source>
        <dbReference type="EMBL" id="MFC7090423.1"/>
    </source>
</evidence>
<dbReference type="InterPro" id="IPR021797">
    <property type="entry name" value="Wzy_C_2"/>
</dbReference>
<evidence type="ECO:0000256" key="5">
    <source>
        <dbReference type="SAM" id="Phobius"/>
    </source>
</evidence>
<feature type="transmembrane region" description="Helical" evidence="5">
    <location>
        <begin position="125"/>
        <end position="146"/>
    </location>
</feature>
<evidence type="ECO:0000259" key="6">
    <source>
        <dbReference type="Pfam" id="PF04932"/>
    </source>
</evidence>
<feature type="transmembrane region" description="Helical" evidence="5">
    <location>
        <begin position="339"/>
        <end position="363"/>
    </location>
</feature>
<feature type="transmembrane region" description="Helical" evidence="5">
    <location>
        <begin position="244"/>
        <end position="262"/>
    </location>
</feature>
<feature type="transmembrane region" description="Helical" evidence="5">
    <location>
        <begin position="398"/>
        <end position="416"/>
    </location>
</feature>
<feature type="domain" description="Protein glycosylation ligase" evidence="8">
    <location>
        <begin position="165"/>
        <end position="189"/>
    </location>
</feature>
<dbReference type="Pfam" id="PF15864">
    <property type="entry name" value="PglL_A"/>
    <property type="match status" value="1"/>
</dbReference>
<reference evidence="10" key="1">
    <citation type="journal article" date="2019" name="Int. J. Syst. Evol. Microbiol.">
        <title>The Global Catalogue of Microorganisms (GCM) 10K type strain sequencing project: providing services to taxonomists for standard genome sequencing and annotation.</title>
        <authorList>
            <consortium name="The Broad Institute Genomics Platform"/>
            <consortium name="The Broad Institute Genome Sequencing Center for Infectious Disease"/>
            <person name="Wu L."/>
            <person name="Ma J."/>
        </authorList>
    </citation>
    <scope>NUCLEOTIDE SEQUENCE [LARGE SCALE GENOMIC DNA]</scope>
    <source>
        <strain evidence="10">CGMCC 1.13666</strain>
    </source>
</reference>
<proteinExistence type="predicted"/>
<feature type="transmembrane region" description="Helical" evidence="5">
    <location>
        <begin position="166"/>
        <end position="190"/>
    </location>
</feature>
<feature type="transmembrane region" description="Helical" evidence="5">
    <location>
        <begin position="43"/>
        <end position="60"/>
    </location>
</feature>
<feature type="transmembrane region" description="Helical" evidence="5">
    <location>
        <begin position="428"/>
        <end position="448"/>
    </location>
</feature>
<feature type="transmembrane region" description="Helical" evidence="5">
    <location>
        <begin position="72"/>
        <end position="91"/>
    </location>
</feature>
<keyword evidence="2 5" id="KW-0812">Transmembrane</keyword>
<dbReference type="PANTHER" id="PTHR37422">
    <property type="entry name" value="TEICHURONIC ACID BIOSYNTHESIS PROTEIN TUAE"/>
    <property type="match status" value="1"/>
</dbReference>
<feature type="transmembrane region" description="Helical" evidence="5">
    <location>
        <begin position="97"/>
        <end position="118"/>
    </location>
</feature>
<name>A0ABW2F0B9_9GAMM</name>
<keyword evidence="4 5" id="KW-0472">Membrane</keyword>
<dbReference type="Proteomes" id="UP001596411">
    <property type="component" value="Unassembled WGS sequence"/>
</dbReference>
<keyword evidence="10" id="KW-1185">Reference proteome</keyword>
<keyword evidence="3 5" id="KW-1133">Transmembrane helix</keyword>
<dbReference type="InterPro" id="IPR007016">
    <property type="entry name" value="O-antigen_ligase-rel_domated"/>
</dbReference>
<evidence type="ECO:0000256" key="4">
    <source>
        <dbReference type="ARBA" id="ARBA00023136"/>
    </source>
</evidence>
<evidence type="ECO:0000259" key="8">
    <source>
        <dbReference type="Pfam" id="PF15864"/>
    </source>
</evidence>
<dbReference type="Pfam" id="PF04932">
    <property type="entry name" value="Wzy_C"/>
    <property type="match status" value="1"/>
</dbReference>